<dbReference type="SUPFAM" id="SSF53474">
    <property type="entry name" value="alpha/beta-Hydrolases"/>
    <property type="match status" value="1"/>
</dbReference>
<dbReference type="Pfam" id="PF12697">
    <property type="entry name" value="Abhydrolase_6"/>
    <property type="match status" value="1"/>
</dbReference>
<feature type="domain" description="AB hydrolase-1" evidence="1">
    <location>
        <begin position="3"/>
        <end position="160"/>
    </location>
</feature>
<dbReference type="GO" id="GO:0016787">
    <property type="term" value="F:hydrolase activity"/>
    <property type="evidence" value="ECO:0007669"/>
    <property type="project" value="UniProtKB-KW"/>
</dbReference>
<gene>
    <name evidence="2" type="ORF">BG845_06749</name>
</gene>
<accession>A0A1Y2MGW4</accession>
<organism evidence="2 3">
    <name type="scientific">Pseudonocardia autotrophica</name>
    <name type="common">Amycolata autotrophica</name>
    <name type="synonym">Nocardia autotrophica</name>
    <dbReference type="NCBI Taxonomy" id="2074"/>
    <lineage>
        <taxon>Bacteria</taxon>
        <taxon>Bacillati</taxon>
        <taxon>Actinomycetota</taxon>
        <taxon>Actinomycetes</taxon>
        <taxon>Pseudonocardiales</taxon>
        <taxon>Pseudonocardiaceae</taxon>
        <taxon>Pseudonocardia</taxon>
    </lineage>
</organism>
<dbReference type="InterPro" id="IPR029058">
    <property type="entry name" value="AB_hydrolase_fold"/>
</dbReference>
<keyword evidence="3" id="KW-1185">Reference proteome</keyword>
<keyword evidence="2" id="KW-0378">Hydrolase</keyword>
<dbReference type="Proteomes" id="UP000194360">
    <property type="component" value="Unassembled WGS sequence"/>
</dbReference>
<dbReference type="STRING" id="2074.BG845_06749"/>
<evidence type="ECO:0000313" key="2">
    <source>
        <dbReference type="EMBL" id="OSY34533.1"/>
    </source>
</evidence>
<evidence type="ECO:0000313" key="3">
    <source>
        <dbReference type="Proteomes" id="UP000194360"/>
    </source>
</evidence>
<evidence type="ECO:0000259" key="1">
    <source>
        <dbReference type="Pfam" id="PF12697"/>
    </source>
</evidence>
<proteinExistence type="predicted"/>
<sequence length="173" mass="18921">MAGLIYCSGLGIGWSIHRATYKARQAQRLTAAERTRSDELAARNRTWDEEVEWRTLSWLPDFVDPGRARQWAASDASTPLALNLACNRAFNAETSAWTADDEISRWSAVTCPVWIVHGEGDPRPADGPRTLASILPDAGIHEIADAGHQPWRERPDVVAQILTAVAAHASGPS</sequence>
<dbReference type="EMBL" id="MIGB01000080">
    <property type="protein sequence ID" value="OSY34533.1"/>
    <property type="molecule type" value="Genomic_DNA"/>
</dbReference>
<dbReference type="InterPro" id="IPR000073">
    <property type="entry name" value="AB_hydrolase_1"/>
</dbReference>
<reference evidence="2 3" key="1">
    <citation type="submission" date="2016-09" db="EMBL/GenBank/DDBJ databases">
        <title>Pseudonocardia autotrophica DSM535, a candidate organism with high potential of specific P450 cytochromes.</title>
        <authorList>
            <person name="Grumaz C."/>
            <person name="Vainshtein Y."/>
            <person name="Kirstahler P."/>
            <person name="Sohn K."/>
        </authorList>
    </citation>
    <scope>NUCLEOTIDE SEQUENCE [LARGE SCALE GENOMIC DNA]</scope>
    <source>
        <strain evidence="2 3">DSM 535</strain>
    </source>
</reference>
<dbReference type="AlphaFoldDB" id="A0A1Y2MGW4"/>
<protein>
    <submittedName>
        <fullName evidence="2">Alpha/beta hydrolase family protein</fullName>
    </submittedName>
</protein>
<name>A0A1Y2MGW4_PSEAH</name>
<dbReference type="Gene3D" id="3.40.50.1820">
    <property type="entry name" value="alpha/beta hydrolase"/>
    <property type="match status" value="1"/>
</dbReference>
<comment type="caution">
    <text evidence="2">The sequence shown here is derived from an EMBL/GenBank/DDBJ whole genome shotgun (WGS) entry which is preliminary data.</text>
</comment>